<dbReference type="Proteomes" id="UP000054843">
    <property type="component" value="Unassembled WGS sequence"/>
</dbReference>
<dbReference type="EMBL" id="JYDO01000103">
    <property type="protein sequence ID" value="KRZ71023.1"/>
    <property type="molecule type" value="Genomic_DNA"/>
</dbReference>
<evidence type="ECO:0000313" key="1">
    <source>
        <dbReference type="EMBL" id="KRZ71023.1"/>
    </source>
</evidence>
<accession>A0A0V1MHF9</accession>
<gene>
    <name evidence="1" type="ORF">T10_1673</name>
</gene>
<protein>
    <submittedName>
        <fullName evidence="1">Uncharacterized protein</fullName>
    </submittedName>
</protein>
<reference evidence="1 2" key="1">
    <citation type="submission" date="2015-01" db="EMBL/GenBank/DDBJ databases">
        <title>Evolution of Trichinella species and genotypes.</title>
        <authorList>
            <person name="Korhonen P.K."/>
            <person name="Edoardo P."/>
            <person name="Giuseppe L.R."/>
            <person name="Gasser R.B."/>
        </authorList>
    </citation>
    <scope>NUCLEOTIDE SEQUENCE [LARGE SCALE GENOMIC DNA]</scope>
    <source>
        <strain evidence="1">ISS1980</strain>
    </source>
</reference>
<proteinExistence type="predicted"/>
<dbReference type="AlphaFoldDB" id="A0A0V1MHF9"/>
<evidence type="ECO:0000313" key="2">
    <source>
        <dbReference type="Proteomes" id="UP000054843"/>
    </source>
</evidence>
<sequence>MAFQQIGMHSSNTVSLQHSRYVRSGGTVNVEFPRIVSASVNTPHRCFIILRNCPKAAGNMTDRLSKSLPEVDGLSGASFLKNIVTIHESGYSAFPDISGLVDQSGPSVWNHGTGAAVDQPPVCSASFPFALMFLSFPT</sequence>
<comment type="caution">
    <text evidence="1">The sequence shown here is derived from an EMBL/GenBank/DDBJ whole genome shotgun (WGS) entry which is preliminary data.</text>
</comment>
<organism evidence="1 2">
    <name type="scientific">Trichinella papuae</name>
    <dbReference type="NCBI Taxonomy" id="268474"/>
    <lineage>
        <taxon>Eukaryota</taxon>
        <taxon>Metazoa</taxon>
        <taxon>Ecdysozoa</taxon>
        <taxon>Nematoda</taxon>
        <taxon>Enoplea</taxon>
        <taxon>Dorylaimia</taxon>
        <taxon>Trichinellida</taxon>
        <taxon>Trichinellidae</taxon>
        <taxon>Trichinella</taxon>
    </lineage>
</organism>
<name>A0A0V1MHF9_9BILA</name>
<dbReference type="OrthoDB" id="10556983at2759"/>
<keyword evidence="2" id="KW-1185">Reference proteome</keyword>